<proteinExistence type="evidence at transcript level"/>
<feature type="region of interest" description="Disordered" evidence="1">
    <location>
        <begin position="1"/>
        <end position="32"/>
    </location>
</feature>
<reference evidence="2" key="1">
    <citation type="journal article" date="2009" name="PLoS Genet.">
        <title>Sequencing, mapping, and analysis of 27,455 maize full-length cDNAs.</title>
        <authorList>
            <person name="Soderlund C."/>
            <person name="Descour A."/>
            <person name="Kudrna D."/>
            <person name="Bomhoff M."/>
            <person name="Boyd L."/>
            <person name="Currie J."/>
            <person name="Angelova A."/>
            <person name="Collura K."/>
            <person name="Wissotski M."/>
            <person name="Ashley E."/>
            <person name="Morrow D."/>
            <person name="Fernandes J."/>
            <person name="Walbot V."/>
            <person name="Yu Y."/>
        </authorList>
    </citation>
    <scope>NUCLEOTIDE SEQUENCE</scope>
    <source>
        <strain evidence="2">B73</strain>
    </source>
</reference>
<dbReference type="EMBL" id="BT086858">
    <property type="protein sequence ID" value="ACR37211.1"/>
    <property type="molecule type" value="mRNA"/>
</dbReference>
<protein>
    <submittedName>
        <fullName evidence="2">Uncharacterized protein</fullName>
    </submittedName>
</protein>
<sequence>MTQPNIVCQKVGQKHASRWRGGVGHRPSTRGA</sequence>
<evidence type="ECO:0000256" key="1">
    <source>
        <dbReference type="SAM" id="MobiDB-lite"/>
    </source>
</evidence>
<dbReference type="AlphaFoldDB" id="C4J7R1"/>
<evidence type="ECO:0000313" key="2">
    <source>
        <dbReference type="EMBL" id="ACR37211.1"/>
    </source>
</evidence>
<accession>C4J7R1</accession>
<name>C4J7R1_MAIZE</name>
<organism evidence="2">
    <name type="scientific">Zea mays</name>
    <name type="common">Maize</name>
    <dbReference type="NCBI Taxonomy" id="4577"/>
    <lineage>
        <taxon>Eukaryota</taxon>
        <taxon>Viridiplantae</taxon>
        <taxon>Streptophyta</taxon>
        <taxon>Embryophyta</taxon>
        <taxon>Tracheophyta</taxon>
        <taxon>Spermatophyta</taxon>
        <taxon>Magnoliopsida</taxon>
        <taxon>Liliopsida</taxon>
        <taxon>Poales</taxon>
        <taxon>Poaceae</taxon>
        <taxon>PACMAD clade</taxon>
        <taxon>Panicoideae</taxon>
        <taxon>Andropogonodae</taxon>
        <taxon>Andropogoneae</taxon>
        <taxon>Tripsacinae</taxon>
        <taxon>Zea</taxon>
    </lineage>
</organism>